<organism evidence="1">
    <name type="scientific">Phytophthora nicotianae</name>
    <name type="common">Potato buckeye rot agent</name>
    <name type="synonym">Phytophthora parasitica</name>
    <dbReference type="NCBI Taxonomy" id="4792"/>
    <lineage>
        <taxon>Eukaryota</taxon>
        <taxon>Sar</taxon>
        <taxon>Stramenopiles</taxon>
        <taxon>Oomycota</taxon>
        <taxon>Peronosporomycetes</taxon>
        <taxon>Peronosporales</taxon>
        <taxon>Peronosporaceae</taxon>
        <taxon>Phytophthora</taxon>
    </lineage>
</organism>
<sequence>MFQVLGLPSSSWAFGEIYVYLNEMQPSVHLRMGIADLAIYGKCSHAPPNLPFFTREYGLGVS</sequence>
<dbReference type="AlphaFoldDB" id="W2MBZ7"/>
<reference evidence="1" key="1">
    <citation type="submission" date="2013-11" db="EMBL/GenBank/DDBJ databases">
        <title>The Genome Sequence of Phytophthora parasitica IAC_01/95.</title>
        <authorList>
            <consortium name="The Broad Institute Genomics Platform"/>
            <person name="Russ C."/>
            <person name="Tyler B."/>
            <person name="Panabieres F."/>
            <person name="Shan W."/>
            <person name="Tripathy S."/>
            <person name="Grunwald N."/>
            <person name="Machado M."/>
            <person name="Johnson C.S."/>
            <person name="Arredondo F."/>
            <person name="Hong C."/>
            <person name="Coffey M."/>
            <person name="Young S.K."/>
            <person name="Zeng Q."/>
            <person name="Gargeya S."/>
            <person name="Fitzgerald M."/>
            <person name="Abouelleil A."/>
            <person name="Alvarado L."/>
            <person name="Chapman S.B."/>
            <person name="Gainer-Dewar J."/>
            <person name="Goldberg J."/>
            <person name="Griggs A."/>
            <person name="Gujja S."/>
            <person name="Hansen M."/>
            <person name="Howarth C."/>
            <person name="Imamovic A."/>
            <person name="Ireland A."/>
            <person name="Larimer J."/>
            <person name="McCowan C."/>
            <person name="Murphy C."/>
            <person name="Pearson M."/>
            <person name="Poon T.W."/>
            <person name="Priest M."/>
            <person name="Roberts A."/>
            <person name="Saif S."/>
            <person name="Shea T."/>
            <person name="Sykes S."/>
            <person name="Wortman J."/>
            <person name="Nusbaum C."/>
            <person name="Birren B."/>
        </authorList>
    </citation>
    <scope>NUCLEOTIDE SEQUENCE [LARGE SCALE GENOMIC DNA]</scope>
    <source>
        <strain evidence="1">IAC_01/95</strain>
    </source>
</reference>
<dbReference type="EMBL" id="KI696144">
    <property type="protein sequence ID" value="ETM33074.1"/>
    <property type="molecule type" value="Genomic_DNA"/>
</dbReference>
<gene>
    <name evidence="1" type="ORF">L914_19649</name>
</gene>
<evidence type="ECO:0000313" key="1">
    <source>
        <dbReference type="EMBL" id="ETM33074.1"/>
    </source>
</evidence>
<accession>W2MBZ7</accession>
<protein>
    <submittedName>
        <fullName evidence="1">Uncharacterized protein</fullName>
    </submittedName>
</protein>
<dbReference type="Proteomes" id="UP000054532">
    <property type="component" value="Unassembled WGS sequence"/>
</dbReference>
<proteinExistence type="predicted"/>
<name>W2MBZ7_PHYNI</name>